<dbReference type="InterPro" id="IPR036890">
    <property type="entry name" value="HATPase_C_sf"/>
</dbReference>
<comment type="caution">
    <text evidence="1">The sequence shown here is derived from an EMBL/GenBank/DDBJ whole genome shotgun (WGS) entry which is preliminary data.</text>
</comment>
<dbReference type="RefSeq" id="WP_379565753.1">
    <property type="nucleotide sequence ID" value="NZ_JBHSQK010000019.1"/>
</dbReference>
<evidence type="ECO:0000313" key="1">
    <source>
        <dbReference type="EMBL" id="MFC5948699.1"/>
    </source>
</evidence>
<proteinExistence type="predicted"/>
<organism evidence="1 2">
    <name type="scientific">Pseudonocardia lutea</name>
    <dbReference type="NCBI Taxonomy" id="2172015"/>
    <lineage>
        <taxon>Bacteria</taxon>
        <taxon>Bacillati</taxon>
        <taxon>Actinomycetota</taxon>
        <taxon>Actinomycetes</taxon>
        <taxon>Pseudonocardiales</taxon>
        <taxon>Pseudonocardiaceae</taxon>
        <taxon>Pseudonocardia</taxon>
    </lineage>
</organism>
<evidence type="ECO:0000313" key="2">
    <source>
        <dbReference type="Proteomes" id="UP001596119"/>
    </source>
</evidence>
<accession>A0ABW1I7J9</accession>
<gene>
    <name evidence="1" type="ORF">ACFQH9_10480</name>
</gene>
<dbReference type="Proteomes" id="UP001596119">
    <property type="component" value="Unassembled WGS sequence"/>
</dbReference>
<reference evidence="2" key="1">
    <citation type="journal article" date="2019" name="Int. J. Syst. Evol. Microbiol.">
        <title>The Global Catalogue of Microorganisms (GCM) 10K type strain sequencing project: providing services to taxonomists for standard genome sequencing and annotation.</title>
        <authorList>
            <consortium name="The Broad Institute Genomics Platform"/>
            <consortium name="The Broad Institute Genome Sequencing Center for Infectious Disease"/>
            <person name="Wu L."/>
            <person name="Ma J."/>
        </authorList>
    </citation>
    <scope>NUCLEOTIDE SEQUENCE [LARGE SCALE GENOMIC DNA]</scope>
    <source>
        <strain evidence="2">CGMCC 4.7397</strain>
    </source>
</reference>
<sequence length="136" mass="14211">MRVVRERLGGRRPAALDVEIAGVFQLAGLRHELGRLARERGFAPDREAGLMIAVDEVVGQALDRDAGPVRVRWCSGHDAVRIRIDANGGLPWASPGTDTGGGLRVAAELAQVTVLHSTLGTTVRLGFPVDGGGGAA</sequence>
<name>A0ABW1I7J9_9PSEU</name>
<dbReference type="Gene3D" id="3.30.565.10">
    <property type="entry name" value="Histidine kinase-like ATPase, C-terminal domain"/>
    <property type="match status" value="1"/>
</dbReference>
<evidence type="ECO:0008006" key="3">
    <source>
        <dbReference type="Google" id="ProtNLM"/>
    </source>
</evidence>
<protein>
    <recommendedName>
        <fullName evidence="3">Anti-sigma regulatory factor (Ser/Thr protein kinase)</fullName>
    </recommendedName>
</protein>
<keyword evidence="2" id="KW-1185">Reference proteome</keyword>
<dbReference type="EMBL" id="JBHSQK010000019">
    <property type="protein sequence ID" value="MFC5948699.1"/>
    <property type="molecule type" value="Genomic_DNA"/>
</dbReference>